<dbReference type="CDD" id="cd05253">
    <property type="entry name" value="UDP_GE_SDE_e"/>
    <property type="match status" value="1"/>
</dbReference>
<keyword evidence="1" id="KW-0520">NAD</keyword>
<dbReference type="AlphaFoldDB" id="A0AAP9NCC5"/>
<accession>A0AAP9NCC5</accession>
<dbReference type="PANTHER" id="PTHR43574">
    <property type="entry name" value="EPIMERASE-RELATED"/>
    <property type="match status" value="1"/>
</dbReference>
<feature type="domain" description="NAD-dependent epimerase/dehydratase" evidence="2">
    <location>
        <begin position="3"/>
        <end position="250"/>
    </location>
</feature>
<dbReference type="EMBL" id="CP054003">
    <property type="protein sequence ID" value="QKH85031.1"/>
    <property type="molecule type" value="Genomic_DNA"/>
</dbReference>
<dbReference type="RefSeq" id="WP_005775523.1">
    <property type="nucleotide sequence ID" value="NZ_CP054003.1"/>
</dbReference>
<organism evidence="3 4">
    <name type="scientific">Bacteroides fragilis</name>
    <dbReference type="NCBI Taxonomy" id="817"/>
    <lineage>
        <taxon>Bacteria</taxon>
        <taxon>Pseudomonadati</taxon>
        <taxon>Bacteroidota</taxon>
        <taxon>Bacteroidia</taxon>
        <taxon>Bacteroidales</taxon>
        <taxon>Bacteroidaceae</taxon>
        <taxon>Bacteroides</taxon>
    </lineage>
</organism>
<name>A0AAP9NCC5_BACFG</name>
<evidence type="ECO:0000259" key="2">
    <source>
        <dbReference type="Pfam" id="PF01370"/>
    </source>
</evidence>
<dbReference type="Pfam" id="PF01370">
    <property type="entry name" value="Epimerase"/>
    <property type="match status" value="1"/>
</dbReference>
<dbReference type="Proteomes" id="UP000501467">
    <property type="component" value="Chromosome"/>
</dbReference>
<evidence type="ECO:0000256" key="1">
    <source>
        <dbReference type="ARBA" id="ARBA00023027"/>
    </source>
</evidence>
<evidence type="ECO:0000313" key="4">
    <source>
        <dbReference type="Proteomes" id="UP000501467"/>
    </source>
</evidence>
<dbReference type="SUPFAM" id="SSF51735">
    <property type="entry name" value="NAD(P)-binding Rossmann-fold domains"/>
    <property type="match status" value="1"/>
</dbReference>
<dbReference type="InterPro" id="IPR001509">
    <property type="entry name" value="Epimerase_deHydtase"/>
</dbReference>
<dbReference type="Gene3D" id="3.40.50.720">
    <property type="entry name" value="NAD(P)-binding Rossmann-like Domain"/>
    <property type="match status" value="1"/>
</dbReference>
<sequence length="350" mass="40355">MKILVTGAAGFIGFYVCKYLLLRGDEVIGLDNINTYYDVNIKYGRLKNLGIERKIITWHRFIVSVQYEKFRFIRMNLEDRQAIESLFANENFDVVVNLAAQAGVRYSIENPYIYVQSNVDGFLNILEGCRHCKIKHLVYASSSSVYGLNTKVPFSEMDGIAHPVSLYAATKKMNELMAHTYSYLYDIPTTGLRFFTVYGPWGRPDMSPFLFADAMLHKYPIKVFNNGNMLRDFTYINDIVEGIIRIIDRIPTSNSEWNGEFPDPSSSIVPYKIYNIGNSEPVKLMDFIKTIEEVIGYSAKKIFLPMQPGDVYQTYADTTTLQEELKFKPNTPIQEGVKETIDWYRSFYQL</sequence>
<dbReference type="PRINTS" id="PR01713">
    <property type="entry name" value="NUCEPIMERASE"/>
</dbReference>
<dbReference type="InterPro" id="IPR036291">
    <property type="entry name" value="NAD(P)-bd_dom_sf"/>
</dbReference>
<evidence type="ECO:0000313" key="3">
    <source>
        <dbReference type="EMBL" id="QKH85031.1"/>
    </source>
</evidence>
<gene>
    <name evidence="3" type="ORF">FOC69_11885</name>
</gene>
<reference evidence="3 4" key="1">
    <citation type="submission" date="2020-05" db="EMBL/GenBank/DDBJ databases">
        <title>FDA dAtabase for Regulatory Grade micrObial Sequences (FDA-ARGOS): Supporting development and validation of Infectious Disease Dx tests.</title>
        <authorList>
            <person name="Bojja K."/>
            <person name="Kessler A."/>
            <person name="Tallon L."/>
            <person name="Sadzewicz L."/>
            <person name="Zhao X."/>
            <person name="Vavikolanu K."/>
            <person name="Mehta A."/>
            <person name="Aluvathingal J."/>
            <person name="Nadendla S."/>
            <person name="Myers T."/>
            <person name="Yan Y."/>
            <person name="Sichtig H."/>
        </authorList>
    </citation>
    <scope>NUCLEOTIDE SEQUENCE [LARGE SCALE GENOMIC DNA]</scope>
    <source>
        <strain evidence="3 4">FDAARGOS_763</strain>
    </source>
</reference>
<proteinExistence type="predicted"/>
<protein>
    <submittedName>
        <fullName evidence="3">NAD-dependent epimerase</fullName>
    </submittedName>
</protein>